<feature type="domain" description="Glycosyl transferase family 1" evidence="1">
    <location>
        <begin position="190"/>
        <end position="326"/>
    </location>
</feature>
<gene>
    <name evidence="3" type="ORF">HA482_16270</name>
</gene>
<organism evidence="3 4">
    <name type="scientific">Bradyrhizobium campsiandrae</name>
    <dbReference type="NCBI Taxonomy" id="1729892"/>
    <lineage>
        <taxon>Bacteria</taxon>
        <taxon>Pseudomonadati</taxon>
        <taxon>Pseudomonadota</taxon>
        <taxon>Alphaproteobacteria</taxon>
        <taxon>Hyphomicrobiales</taxon>
        <taxon>Nitrobacteraceae</taxon>
        <taxon>Bradyrhizobium</taxon>
    </lineage>
</organism>
<dbReference type="RefSeq" id="WP_188097555.1">
    <property type="nucleotide sequence ID" value="NZ_JAANIH010000006.1"/>
</dbReference>
<dbReference type="SUPFAM" id="SSF53756">
    <property type="entry name" value="UDP-Glycosyltransferase/glycogen phosphorylase"/>
    <property type="match status" value="1"/>
</dbReference>
<dbReference type="InterPro" id="IPR028098">
    <property type="entry name" value="Glyco_trans_4-like_N"/>
</dbReference>
<dbReference type="PANTHER" id="PTHR45947:SF3">
    <property type="entry name" value="SULFOQUINOVOSYL TRANSFERASE SQD2"/>
    <property type="match status" value="1"/>
</dbReference>
<dbReference type="EMBL" id="JAATTO010000021">
    <property type="protein sequence ID" value="MBC9979756.1"/>
    <property type="molecule type" value="Genomic_DNA"/>
</dbReference>
<dbReference type="Gene3D" id="3.40.50.2000">
    <property type="entry name" value="Glycogen Phosphorylase B"/>
    <property type="match status" value="2"/>
</dbReference>
<evidence type="ECO:0000313" key="3">
    <source>
        <dbReference type="EMBL" id="MBC9979756.1"/>
    </source>
</evidence>
<proteinExistence type="predicted"/>
<evidence type="ECO:0000313" key="4">
    <source>
        <dbReference type="Proteomes" id="UP000639516"/>
    </source>
</evidence>
<dbReference type="InterPro" id="IPR050194">
    <property type="entry name" value="Glycosyltransferase_grp1"/>
</dbReference>
<dbReference type="Proteomes" id="UP000639516">
    <property type="component" value="Unassembled WGS sequence"/>
</dbReference>
<dbReference type="CDD" id="cd03801">
    <property type="entry name" value="GT4_PimA-like"/>
    <property type="match status" value="1"/>
</dbReference>
<sequence length="386" mass="42892">MSSGLKVLHIAETVRGGIATYLNELHPHQSASFGPGNVHYVVPSDHRSDLVNIADDAITTFPRDGRSVLGLFRMLSATIRAVRQLQPDIIHLHSSLAGFVVRPVLWFASRHTRIVYCPHGWAFGRETGRLSHDVTKFTELALSPLTDRIICISESERADAIRAGIAADRLVLVHNGISKQRPMLDTRAAPWRSDKIKVLFIGRLDRQKGYDLLIDAARALGNLLDVRLIGASVVSKFNVDDLPANVSLLGWMNRNEIEAELDQADLVAIPSRWEAFGLVAIEAMRAAKPIIAFRIGALPEIVEDDVTGVLCDEVSPDKLVEGFQRASQLDLPAVGQAGYSRFARLYDIRQTHRNLTQVYADVLHIQKTEARRQPKLQSDFSNNLRP</sequence>
<evidence type="ECO:0000259" key="2">
    <source>
        <dbReference type="Pfam" id="PF13439"/>
    </source>
</evidence>
<dbReference type="Pfam" id="PF00534">
    <property type="entry name" value="Glycos_transf_1"/>
    <property type="match status" value="1"/>
</dbReference>
<accession>A0ABR7U8C8</accession>
<feature type="domain" description="Glycosyltransferase subfamily 4-like N-terminal" evidence="2">
    <location>
        <begin position="16"/>
        <end position="180"/>
    </location>
</feature>
<dbReference type="PANTHER" id="PTHR45947">
    <property type="entry name" value="SULFOQUINOVOSYL TRANSFERASE SQD2"/>
    <property type="match status" value="1"/>
</dbReference>
<comment type="caution">
    <text evidence="3">The sequence shown here is derived from an EMBL/GenBank/DDBJ whole genome shotgun (WGS) entry which is preliminary data.</text>
</comment>
<dbReference type="Pfam" id="PF13439">
    <property type="entry name" value="Glyco_transf_4"/>
    <property type="match status" value="1"/>
</dbReference>
<name>A0ABR7U8C8_9BRAD</name>
<protein>
    <submittedName>
        <fullName evidence="3">Glycosyltransferase family 4 protein</fullName>
    </submittedName>
</protein>
<evidence type="ECO:0000259" key="1">
    <source>
        <dbReference type="Pfam" id="PF00534"/>
    </source>
</evidence>
<dbReference type="InterPro" id="IPR001296">
    <property type="entry name" value="Glyco_trans_1"/>
</dbReference>
<keyword evidence="4" id="KW-1185">Reference proteome</keyword>
<reference evidence="3 4" key="1">
    <citation type="journal article" date="2020" name="Arch. Microbiol.">
        <title>Bradyrhizobium campsiandrae sp. nov., a nitrogen-fixing bacterial strain isolated from a native leguminous tree from the Amazon adapted to flooded conditions.</title>
        <authorList>
            <person name="Cabral Michel D."/>
            <person name="Martins da Costa E."/>
            <person name="Azarias Guimaraes A."/>
            <person name="Soares de Carvalho T."/>
            <person name="Santos de Castro Caputo P."/>
            <person name="Willems A."/>
            <person name="de Souza Moreira F.M."/>
        </authorList>
    </citation>
    <scope>NUCLEOTIDE SEQUENCE [LARGE SCALE GENOMIC DNA]</scope>
    <source>
        <strain evidence="4">INPA 384B</strain>
    </source>
</reference>